<feature type="transmembrane region" description="Helical" evidence="14">
    <location>
        <begin position="208"/>
        <end position="230"/>
    </location>
</feature>
<dbReference type="InterPro" id="IPR004709">
    <property type="entry name" value="NaH_exchanger"/>
</dbReference>
<dbReference type="GO" id="GO:0051453">
    <property type="term" value="P:regulation of intracellular pH"/>
    <property type="evidence" value="ECO:0007669"/>
    <property type="project" value="TreeGrafter"/>
</dbReference>
<feature type="transmembrane region" description="Helical" evidence="14">
    <location>
        <begin position="503"/>
        <end position="524"/>
    </location>
</feature>
<dbReference type="GO" id="GO:0015386">
    <property type="term" value="F:potassium:proton antiporter activity"/>
    <property type="evidence" value="ECO:0007669"/>
    <property type="project" value="TreeGrafter"/>
</dbReference>
<evidence type="ECO:0000256" key="3">
    <source>
        <dbReference type="ARBA" id="ARBA00022449"/>
    </source>
</evidence>
<dbReference type="PRINTS" id="PR01084">
    <property type="entry name" value="NAHEXCHNGR"/>
</dbReference>
<keyword evidence="9 14" id="KW-0472">Membrane</keyword>
<evidence type="ECO:0000256" key="5">
    <source>
        <dbReference type="ARBA" id="ARBA00022989"/>
    </source>
</evidence>
<proteinExistence type="predicted"/>
<evidence type="ECO:0000256" key="13">
    <source>
        <dbReference type="ARBA" id="ARBA00042692"/>
    </source>
</evidence>
<name>A0A6U3U8W8_9STRA</name>
<keyword evidence="3" id="KW-0050">Antiport</keyword>
<keyword evidence="2" id="KW-0813">Transport</keyword>
<dbReference type="Gene3D" id="6.10.140.1330">
    <property type="match status" value="1"/>
</dbReference>
<evidence type="ECO:0000256" key="11">
    <source>
        <dbReference type="ARBA" id="ARBA00040570"/>
    </source>
</evidence>
<feature type="transmembrane region" description="Helical" evidence="14">
    <location>
        <begin position="113"/>
        <end position="130"/>
    </location>
</feature>
<feature type="transmembrane region" description="Helical" evidence="14">
    <location>
        <begin position="23"/>
        <end position="41"/>
    </location>
</feature>
<evidence type="ECO:0000256" key="8">
    <source>
        <dbReference type="ARBA" id="ARBA00023065"/>
    </source>
</evidence>
<keyword evidence="10" id="KW-0739">Sodium transport</keyword>
<evidence type="ECO:0000256" key="12">
    <source>
        <dbReference type="ARBA" id="ARBA00042291"/>
    </source>
</evidence>
<comment type="subcellular location">
    <subcellularLocation>
        <location evidence="1">Golgi apparatus membrane</location>
        <topology evidence="1">Multi-pass membrane protein</topology>
    </subcellularLocation>
</comment>
<evidence type="ECO:0000259" key="15">
    <source>
        <dbReference type="Pfam" id="PF00999"/>
    </source>
</evidence>
<dbReference type="GO" id="GO:0005886">
    <property type="term" value="C:plasma membrane"/>
    <property type="evidence" value="ECO:0007669"/>
    <property type="project" value="TreeGrafter"/>
</dbReference>
<dbReference type="InterPro" id="IPR006153">
    <property type="entry name" value="Cation/H_exchanger_TM"/>
</dbReference>
<evidence type="ECO:0000256" key="9">
    <source>
        <dbReference type="ARBA" id="ARBA00023136"/>
    </source>
</evidence>
<protein>
    <recommendedName>
        <fullName evidence="11">Sodium/hydrogen exchanger 8</fullName>
    </recommendedName>
    <alternativeName>
        <fullName evidence="12">Na(+)/H(+) exchanger 8</fullName>
    </alternativeName>
    <alternativeName>
        <fullName evidence="13">Solute carrier family 9 member 8</fullName>
    </alternativeName>
</protein>
<feature type="transmembrane region" description="Helical" evidence="14">
    <location>
        <begin position="340"/>
        <end position="364"/>
    </location>
</feature>
<feature type="transmembrane region" description="Helical" evidence="14">
    <location>
        <begin position="296"/>
        <end position="319"/>
    </location>
</feature>
<evidence type="ECO:0000256" key="14">
    <source>
        <dbReference type="SAM" id="Phobius"/>
    </source>
</evidence>
<dbReference type="PANTHER" id="PTHR10110">
    <property type="entry name" value="SODIUM/HYDROGEN EXCHANGER"/>
    <property type="match status" value="1"/>
</dbReference>
<feature type="domain" description="Cation/H+ exchanger transmembrane" evidence="15">
    <location>
        <begin position="51"/>
        <end position="404"/>
    </location>
</feature>
<dbReference type="GO" id="GO:0098719">
    <property type="term" value="P:sodium ion import across plasma membrane"/>
    <property type="evidence" value="ECO:0007669"/>
    <property type="project" value="TreeGrafter"/>
</dbReference>
<evidence type="ECO:0000256" key="10">
    <source>
        <dbReference type="ARBA" id="ARBA00023201"/>
    </source>
</evidence>
<keyword evidence="4 14" id="KW-0812">Transmembrane</keyword>
<evidence type="ECO:0000256" key="1">
    <source>
        <dbReference type="ARBA" id="ARBA00004653"/>
    </source>
</evidence>
<evidence type="ECO:0000313" key="16">
    <source>
        <dbReference type="EMBL" id="CAD9333343.1"/>
    </source>
</evidence>
<keyword evidence="7" id="KW-0915">Sodium</keyword>
<evidence type="ECO:0000256" key="6">
    <source>
        <dbReference type="ARBA" id="ARBA00023034"/>
    </source>
</evidence>
<evidence type="ECO:0000256" key="7">
    <source>
        <dbReference type="ARBA" id="ARBA00023053"/>
    </source>
</evidence>
<feature type="transmembrane region" description="Helical" evidence="14">
    <location>
        <begin position="142"/>
        <end position="170"/>
    </location>
</feature>
<sequence length="644" mass="71098">MSSVENENENRIAYGWTATEEGISAFFVTFLSLLALVLVLSKCLHDRPKLASVFSEAGMTILVGFVAGSILYWVAPPTNEDDDADYGDDDDGADAAVKEKNVFEGLLSFSPKIFFLAMLPPIIFNSGYHLKMELLFRHIKPINLFACLGTCISTIVVAIMLQIVTAAGLVGGFDPSFAELLTFGGLISATDPVSTLAIFQAKRVDPHLFYLVFGESVLNDAVGLILFNALAKFVGDDDSFERITEAIIKFFLDFIINFAGSFCLGLLSGILGALLLKTVDMRDTKLLELSLFVLVMYLPFFLAEIMGLSGIVTILFTGISAKRYCEPNLSDETESNADTLFRVTAHLAETGIFLELGLSIFGLWSYDHFHVYFIMWAILACLVGRAAHVYPITYMFNRSLRSASIAHRVTRQIVTLNQSLSTSGHSDTQINQAGSLAINHVASIDSVFSDSTETPYKRRDMKIESGTAHMLWFSGLRGAVAYACAKTFPDDNGHRVAFVKTTMAIVLFTVYLLGGVTECLLSVLKIDMDVDEERYTEEQRSVLNMGLLYKIEDEYLCPCVIRGYQSQCSGVKLSSSSLEAEQDEEHAHQQNAGTFVSPTLVTENTEHPVEITAMGHLEKMNQMGYISDASYRSKKSLFDYGSRF</sequence>
<feature type="transmembrane region" description="Helical" evidence="14">
    <location>
        <begin position="53"/>
        <end position="75"/>
    </location>
</feature>
<dbReference type="GO" id="GO:0015385">
    <property type="term" value="F:sodium:proton antiporter activity"/>
    <property type="evidence" value="ECO:0007669"/>
    <property type="project" value="InterPro"/>
</dbReference>
<evidence type="ECO:0000256" key="4">
    <source>
        <dbReference type="ARBA" id="ARBA00022692"/>
    </source>
</evidence>
<evidence type="ECO:0000256" key="2">
    <source>
        <dbReference type="ARBA" id="ARBA00022448"/>
    </source>
</evidence>
<reference evidence="16" key="1">
    <citation type="submission" date="2021-01" db="EMBL/GenBank/DDBJ databases">
        <authorList>
            <person name="Corre E."/>
            <person name="Pelletier E."/>
            <person name="Niang G."/>
            <person name="Scheremetjew M."/>
            <person name="Finn R."/>
            <person name="Kale V."/>
            <person name="Holt S."/>
            <person name="Cochrane G."/>
            <person name="Meng A."/>
            <person name="Brown T."/>
            <person name="Cohen L."/>
        </authorList>
    </citation>
    <scope>NUCLEOTIDE SEQUENCE</scope>
    <source>
        <strain evidence="16">Pop2</strain>
    </source>
</reference>
<dbReference type="AlphaFoldDB" id="A0A6U3U8W8"/>
<gene>
    <name evidence="16" type="ORF">DBRI1063_LOCUS12756</name>
</gene>
<accession>A0A6U3U8W8</accession>
<feature type="transmembrane region" description="Helical" evidence="14">
    <location>
        <begin position="370"/>
        <end position="392"/>
    </location>
</feature>
<dbReference type="PANTHER" id="PTHR10110:SF191">
    <property type="entry name" value="SODIUM_HYDROGEN EXCHANGER 8"/>
    <property type="match status" value="1"/>
</dbReference>
<dbReference type="GO" id="GO:0000139">
    <property type="term" value="C:Golgi membrane"/>
    <property type="evidence" value="ECO:0007669"/>
    <property type="project" value="UniProtKB-SubCell"/>
</dbReference>
<dbReference type="InterPro" id="IPR018422">
    <property type="entry name" value="Cation/H_exchanger_CPA1"/>
</dbReference>
<organism evidence="16">
    <name type="scientific">Ditylum brightwellii</name>
    <dbReference type="NCBI Taxonomy" id="49249"/>
    <lineage>
        <taxon>Eukaryota</taxon>
        <taxon>Sar</taxon>
        <taxon>Stramenopiles</taxon>
        <taxon>Ochrophyta</taxon>
        <taxon>Bacillariophyta</taxon>
        <taxon>Mediophyceae</taxon>
        <taxon>Lithodesmiophycidae</taxon>
        <taxon>Lithodesmiales</taxon>
        <taxon>Lithodesmiaceae</taxon>
        <taxon>Ditylum</taxon>
    </lineage>
</organism>
<dbReference type="Pfam" id="PF00999">
    <property type="entry name" value="Na_H_Exchanger"/>
    <property type="match status" value="1"/>
</dbReference>
<keyword evidence="5 14" id="KW-1133">Transmembrane helix</keyword>
<dbReference type="EMBL" id="HBGN01020018">
    <property type="protein sequence ID" value="CAD9333343.1"/>
    <property type="molecule type" value="Transcribed_RNA"/>
</dbReference>
<feature type="transmembrane region" description="Helical" evidence="14">
    <location>
        <begin position="250"/>
        <end position="276"/>
    </location>
</feature>
<keyword evidence="8" id="KW-0406">Ion transport</keyword>
<keyword evidence="6" id="KW-0333">Golgi apparatus</keyword>